<protein>
    <submittedName>
        <fullName evidence="1">Uncharacterized protein</fullName>
    </submittedName>
</protein>
<accession>A0ACC2AK81</accession>
<gene>
    <name evidence="1" type="ORF">O6H91_21G019100</name>
</gene>
<evidence type="ECO:0000313" key="1">
    <source>
        <dbReference type="EMBL" id="KAJ7517329.1"/>
    </source>
</evidence>
<evidence type="ECO:0000313" key="2">
    <source>
        <dbReference type="Proteomes" id="UP001162992"/>
    </source>
</evidence>
<comment type="caution">
    <text evidence="1">The sequence shown here is derived from an EMBL/GenBank/DDBJ whole genome shotgun (WGS) entry which is preliminary data.</text>
</comment>
<dbReference type="EMBL" id="CM055112">
    <property type="protein sequence ID" value="KAJ7517329.1"/>
    <property type="molecule type" value="Genomic_DNA"/>
</dbReference>
<proteinExistence type="predicted"/>
<keyword evidence="2" id="KW-1185">Reference proteome</keyword>
<dbReference type="Proteomes" id="UP001162992">
    <property type="component" value="Chromosome 21"/>
</dbReference>
<reference evidence="2" key="1">
    <citation type="journal article" date="2024" name="Proc. Natl. Acad. Sci. U.S.A.">
        <title>Extraordinary preservation of gene collinearity over three hundred million years revealed in homosporous lycophytes.</title>
        <authorList>
            <person name="Li C."/>
            <person name="Wickell D."/>
            <person name="Kuo L.Y."/>
            <person name="Chen X."/>
            <person name="Nie B."/>
            <person name="Liao X."/>
            <person name="Peng D."/>
            <person name="Ji J."/>
            <person name="Jenkins J."/>
            <person name="Williams M."/>
            <person name="Shu S."/>
            <person name="Plott C."/>
            <person name="Barry K."/>
            <person name="Rajasekar S."/>
            <person name="Grimwood J."/>
            <person name="Han X."/>
            <person name="Sun S."/>
            <person name="Hou Z."/>
            <person name="He W."/>
            <person name="Dai G."/>
            <person name="Sun C."/>
            <person name="Schmutz J."/>
            <person name="Leebens-Mack J.H."/>
            <person name="Li F.W."/>
            <person name="Wang L."/>
        </authorList>
    </citation>
    <scope>NUCLEOTIDE SEQUENCE [LARGE SCALE GENOMIC DNA]</scope>
    <source>
        <strain evidence="2">cv. PW_Plant_1</strain>
    </source>
</reference>
<organism evidence="1 2">
    <name type="scientific">Diphasiastrum complanatum</name>
    <name type="common">Issler's clubmoss</name>
    <name type="synonym">Lycopodium complanatum</name>
    <dbReference type="NCBI Taxonomy" id="34168"/>
    <lineage>
        <taxon>Eukaryota</taxon>
        <taxon>Viridiplantae</taxon>
        <taxon>Streptophyta</taxon>
        <taxon>Embryophyta</taxon>
        <taxon>Tracheophyta</taxon>
        <taxon>Lycopodiopsida</taxon>
        <taxon>Lycopodiales</taxon>
        <taxon>Lycopodiaceae</taxon>
        <taxon>Lycopodioideae</taxon>
        <taxon>Diphasiastrum</taxon>
    </lineage>
</organism>
<name>A0ACC2AK81_DIPCM</name>
<sequence>MPALAVLRISSSYLQALLLRPSNDHSSLTCCTVSWLLRSNKRSAFPTHPPAAAANGLLLIRAKTSVAQHQGNKATTGWDEAADLYFSPKGSKPTKHNSSSQDLQPDGGYSMEGRAEKQQSYGKAENAAEVINHGRARVAGSSVSVREAKSLEDFGRGQDRVGKREYTSRDWRGLRSTNRQGSERGTRYNTFTARPSQKENLQRKSSRGSREEPTDWSSSYRNGVALPRKIVPNNLDDDEDEDEDDDESDNGRYRSSRRDWDRWDRREPRREPSEVPILEGEAIYGVGPIRAAMHACRRELHTLYIQENMDLNTANKRKAKDDLNWISEKAKSINLSIVTTSKHVLNMLVDNRPHQGLVLDASPLELVRTEKLDFPLAGEKTPVWIALDEVKDPQNFGAILRSAYFFGARGVVVCAKNSAPLSGVVSKASAGALEVMDLHFCRNMVKFLQNSIDNGWRAVGSSAEPGSMPLHELPQGMPTILVLGNEGVGLRTNVHRTCTDIIHIPGMFPSKSSGSKRYIPPSDDGSVAKSGSKEESGGAEVNCLLGPPVVESLNVSVAAGILLHQLLVSDS</sequence>